<evidence type="ECO:0000313" key="5">
    <source>
        <dbReference type="Proteomes" id="UP000094741"/>
    </source>
</evidence>
<dbReference type="CDD" id="cd05300">
    <property type="entry name" value="2-Hacid_dh_1"/>
    <property type="match status" value="1"/>
</dbReference>
<dbReference type="InterPro" id="IPR006140">
    <property type="entry name" value="D-isomer_DH_NAD-bd"/>
</dbReference>
<gene>
    <name evidence="4" type="ORF">A1QO_02420</name>
</gene>
<protein>
    <submittedName>
        <fullName evidence="4">2-ketoacid reductase</fullName>
    </submittedName>
</protein>
<feature type="domain" description="D-isomer specific 2-hydroxyacid dehydrogenase NAD-binding" evidence="3">
    <location>
        <begin position="100"/>
        <end position="273"/>
    </location>
</feature>
<dbReference type="FunFam" id="3.40.50.720:FF:000363">
    <property type="entry name" value="D-isomer specific 2-hydroxyacid dehydrogenase"/>
    <property type="match status" value="1"/>
</dbReference>
<dbReference type="Proteomes" id="UP000094741">
    <property type="component" value="Unassembled WGS sequence"/>
</dbReference>
<sequence length="308" mass="34515">MNNFNNALYIDTDNNTKYIELIAQLKLPDLSIVDDPLLANIALVSPPLLSTKISQFAKLEWAQSVYAGVDALSNHSTEIDFTVTNVKGIFGQQISEYVIGYSLEYHRHFLQYKEQQNSNEWSPIPYTTLDNKCMLVLGTGSIGNHVAKTAKVLGLNVIGVNRSGIPPKDSNFDETYHIQELTVSLSKADIIVSTLPNTLGTQYLLNESSLSYCKNALLFNVGRGTIIDEKGLLNSLSKGFLSHAYLDVFIQEPLDVKHPYWNHPQITVTPHIAAVSFPEQVIEQFKNNYMRWISGFNLENVVDLNKGY</sequence>
<dbReference type="PANTHER" id="PTHR43333">
    <property type="entry name" value="2-HACID_DH_C DOMAIN-CONTAINING PROTEIN"/>
    <property type="match status" value="1"/>
</dbReference>
<accession>A0A1E5BAQ4</accession>
<dbReference type="SUPFAM" id="SSF51735">
    <property type="entry name" value="NAD(P)-binding Rossmann-fold domains"/>
    <property type="match status" value="1"/>
</dbReference>
<comment type="caution">
    <text evidence="4">The sequence shown here is derived from an EMBL/GenBank/DDBJ whole genome shotgun (WGS) entry which is preliminary data.</text>
</comment>
<dbReference type="PANTHER" id="PTHR43333:SF1">
    <property type="entry name" value="D-ISOMER SPECIFIC 2-HYDROXYACID DEHYDROGENASE NAD-BINDING DOMAIN-CONTAINING PROTEIN"/>
    <property type="match status" value="1"/>
</dbReference>
<dbReference type="AlphaFoldDB" id="A0A1E5BAQ4"/>
<evidence type="ECO:0000259" key="3">
    <source>
        <dbReference type="Pfam" id="PF02826"/>
    </source>
</evidence>
<dbReference type="GO" id="GO:0051287">
    <property type="term" value="F:NAD binding"/>
    <property type="evidence" value="ECO:0007669"/>
    <property type="project" value="InterPro"/>
</dbReference>
<proteinExistence type="predicted"/>
<dbReference type="STRING" id="1187848.A1QO_02420"/>
<dbReference type="OrthoDB" id="9787219at2"/>
<organism evidence="4 5">
    <name type="scientific">Vibrio genomosp. F10 str. ZF-129</name>
    <dbReference type="NCBI Taxonomy" id="1187848"/>
    <lineage>
        <taxon>Bacteria</taxon>
        <taxon>Pseudomonadati</taxon>
        <taxon>Pseudomonadota</taxon>
        <taxon>Gammaproteobacteria</taxon>
        <taxon>Vibrionales</taxon>
        <taxon>Vibrionaceae</taxon>
        <taxon>Vibrio</taxon>
    </lineage>
</organism>
<name>A0A1E5BAQ4_9VIBR</name>
<dbReference type="eggNOG" id="COG0111">
    <property type="taxonomic scope" value="Bacteria"/>
</dbReference>
<keyword evidence="2" id="KW-0520">NAD</keyword>
<dbReference type="RefSeq" id="WP_017041525.1">
    <property type="nucleotide sequence ID" value="NZ_AJYQ02000131.1"/>
</dbReference>
<evidence type="ECO:0000313" key="4">
    <source>
        <dbReference type="EMBL" id="OEE31104.1"/>
    </source>
</evidence>
<evidence type="ECO:0000256" key="1">
    <source>
        <dbReference type="ARBA" id="ARBA00023002"/>
    </source>
</evidence>
<dbReference type="Gene3D" id="3.40.50.720">
    <property type="entry name" value="NAD(P)-binding Rossmann-like Domain"/>
    <property type="match status" value="2"/>
</dbReference>
<dbReference type="EMBL" id="AJYQ02000131">
    <property type="protein sequence ID" value="OEE31104.1"/>
    <property type="molecule type" value="Genomic_DNA"/>
</dbReference>
<reference evidence="4 5" key="1">
    <citation type="journal article" date="2012" name="Science">
        <title>Ecological populations of bacteria act as socially cohesive units of antibiotic production and resistance.</title>
        <authorList>
            <person name="Cordero O.X."/>
            <person name="Wildschutte H."/>
            <person name="Kirkup B."/>
            <person name="Proehl S."/>
            <person name="Ngo L."/>
            <person name="Hussain F."/>
            <person name="Le Roux F."/>
            <person name="Mincer T."/>
            <person name="Polz M.F."/>
        </authorList>
    </citation>
    <scope>NUCLEOTIDE SEQUENCE [LARGE SCALE GENOMIC DNA]</scope>
    <source>
        <strain evidence="4 5">ZF-129</strain>
    </source>
</reference>
<dbReference type="Pfam" id="PF02826">
    <property type="entry name" value="2-Hacid_dh_C"/>
    <property type="match status" value="1"/>
</dbReference>
<dbReference type="InterPro" id="IPR036291">
    <property type="entry name" value="NAD(P)-bd_dom_sf"/>
</dbReference>
<dbReference type="GO" id="GO:0016491">
    <property type="term" value="F:oxidoreductase activity"/>
    <property type="evidence" value="ECO:0007669"/>
    <property type="project" value="UniProtKB-KW"/>
</dbReference>
<evidence type="ECO:0000256" key="2">
    <source>
        <dbReference type="ARBA" id="ARBA00023027"/>
    </source>
</evidence>
<keyword evidence="1" id="KW-0560">Oxidoreductase</keyword>